<feature type="compositionally biased region" description="Polar residues" evidence="1">
    <location>
        <begin position="260"/>
        <end position="281"/>
    </location>
</feature>
<dbReference type="Gene3D" id="6.10.250.3180">
    <property type="match status" value="1"/>
</dbReference>
<dbReference type="KEGG" id="ure:UREG_00842"/>
<dbReference type="STRING" id="336963.C4JEK3"/>
<dbReference type="Proteomes" id="UP000002058">
    <property type="component" value="Unassembled WGS sequence"/>
</dbReference>
<accession>C4JEK3</accession>
<dbReference type="PANTHER" id="PTHR15141:SF76">
    <property type="entry name" value="TRANSCRIPTION ELONGATION FACTOR B POLYPEPTIDE 3"/>
    <property type="match status" value="1"/>
</dbReference>
<reference evidence="3" key="1">
    <citation type="journal article" date="2009" name="Genome Res.">
        <title>Comparative genomic analyses of the human fungal pathogens Coccidioides and their relatives.</title>
        <authorList>
            <person name="Sharpton T.J."/>
            <person name="Stajich J.E."/>
            <person name="Rounsley S.D."/>
            <person name="Gardner M.J."/>
            <person name="Wortman J.R."/>
            <person name="Jordar V.S."/>
            <person name="Maiti R."/>
            <person name="Kodira C.D."/>
            <person name="Neafsey D.E."/>
            <person name="Zeng Q."/>
            <person name="Hung C.-Y."/>
            <person name="McMahan C."/>
            <person name="Muszewska A."/>
            <person name="Grynberg M."/>
            <person name="Mandel M.A."/>
            <person name="Kellner E.M."/>
            <person name="Barker B.M."/>
            <person name="Galgiani J.N."/>
            <person name="Orbach M.J."/>
            <person name="Kirkland T.N."/>
            <person name="Cole G.T."/>
            <person name="Henn M.R."/>
            <person name="Birren B.W."/>
            <person name="Taylor J.W."/>
        </authorList>
    </citation>
    <scope>NUCLEOTIDE SEQUENCE [LARGE SCALE GENOMIC DNA]</scope>
    <source>
        <strain evidence="3">UAMH 1704</strain>
    </source>
</reference>
<evidence type="ECO:0008006" key="4">
    <source>
        <dbReference type="Google" id="ProtNLM"/>
    </source>
</evidence>
<feature type="compositionally biased region" description="Low complexity" evidence="1">
    <location>
        <begin position="288"/>
        <end position="301"/>
    </location>
</feature>
<dbReference type="OMA" id="DCWYDVY"/>
<dbReference type="OrthoDB" id="21513at2759"/>
<dbReference type="GO" id="GO:0070449">
    <property type="term" value="C:elongin complex"/>
    <property type="evidence" value="ECO:0007669"/>
    <property type="project" value="InterPro"/>
</dbReference>
<dbReference type="GO" id="GO:0006368">
    <property type="term" value="P:transcription elongation by RNA polymerase II"/>
    <property type="evidence" value="ECO:0007669"/>
    <property type="project" value="InterPro"/>
</dbReference>
<dbReference type="InParanoid" id="C4JEK3"/>
<dbReference type="InterPro" id="IPR051870">
    <property type="entry name" value="Elongin-A_domain"/>
</dbReference>
<dbReference type="Pfam" id="PF06881">
    <property type="entry name" value="Elongin_A"/>
    <property type="match status" value="1"/>
</dbReference>
<dbReference type="GeneID" id="8444440"/>
<protein>
    <recommendedName>
        <fullName evidence="4">Elongin-A</fullName>
    </recommendedName>
</protein>
<name>C4JEK3_UNCRE</name>
<evidence type="ECO:0000256" key="1">
    <source>
        <dbReference type="SAM" id="MobiDB-lite"/>
    </source>
</evidence>
<organism evidence="2 3">
    <name type="scientific">Uncinocarpus reesii (strain UAMH 1704)</name>
    <dbReference type="NCBI Taxonomy" id="336963"/>
    <lineage>
        <taxon>Eukaryota</taxon>
        <taxon>Fungi</taxon>
        <taxon>Dikarya</taxon>
        <taxon>Ascomycota</taxon>
        <taxon>Pezizomycotina</taxon>
        <taxon>Eurotiomycetes</taxon>
        <taxon>Eurotiomycetidae</taxon>
        <taxon>Onygenales</taxon>
        <taxon>Onygenaceae</taxon>
        <taxon>Uncinocarpus</taxon>
    </lineage>
</organism>
<dbReference type="PANTHER" id="PTHR15141">
    <property type="entry name" value="TRANSCRIPTION ELONGATION FACTOR B POLYPEPTIDE 3"/>
    <property type="match status" value="1"/>
</dbReference>
<keyword evidence="3" id="KW-1185">Reference proteome</keyword>
<feature type="region of interest" description="Disordered" evidence="1">
    <location>
        <begin position="233"/>
        <end position="393"/>
    </location>
</feature>
<proteinExistence type="predicted"/>
<dbReference type="EMBL" id="CH476615">
    <property type="protein sequence ID" value="EEP75995.1"/>
    <property type="molecule type" value="Genomic_DNA"/>
</dbReference>
<dbReference type="RefSeq" id="XP_002541328.1">
    <property type="nucleotide sequence ID" value="XM_002541282.1"/>
</dbReference>
<evidence type="ECO:0000313" key="3">
    <source>
        <dbReference type="Proteomes" id="UP000002058"/>
    </source>
</evidence>
<dbReference type="InterPro" id="IPR010684">
    <property type="entry name" value="RNA_pol_II_trans_fac_SIII_A"/>
</dbReference>
<dbReference type="VEuPathDB" id="FungiDB:UREG_00842"/>
<dbReference type="AlphaFoldDB" id="C4JEK3"/>
<feature type="compositionally biased region" description="Polar residues" evidence="1">
    <location>
        <begin position="302"/>
        <end position="329"/>
    </location>
</feature>
<gene>
    <name evidence="2" type="ORF">UREG_00842</name>
</gene>
<dbReference type="eggNOG" id="ENOG502S9JG">
    <property type="taxonomic scope" value="Eukaryota"/>
</dbReference>
<evidence type="ECO:0000313" key="2">
    <source>
        <dbReference type="EMBL" id="EEP75995.1"/>
    </source>
</evidence>
<sequence length="393" mass="43089">MARRACVKQAKGILGVGDAPYELVRSILLKVENPKQLHTIETNSPQLREYTGELWIELIKRDIPFWRKVEFPENPESWYDFYCSLREQAAQELELQAERVKEVMDGLNSQKAKHSAKMVSATMLGLPQQKPTSSQKYANYDRQMGGLQPRFVSAPAPGQKGLTAYSNKAPWSFERPKLRAPPKSRKPAIPVFKRNDRLCTPTHQLSKKASVVNRAPISFVEDYKMKQRLAQQNAKIPIRTPAPPRASGISTPGPQKGPVSKTQTKSSSLTFPQASRHTSSPLIKPKPTTSSAGGTQTTSATLPLQATKSKPSSSVVNPTASAAQQSSPPRTVAAPFRRRSPPNPLLIPKKRPTSSSAQMSSSPTLQTAPCRHSTEPGSSSLQGAGNAKRQRIS</sequence>
<dbReference type="HOGENOM" id="CLU_048904_1_0_1"/>